<keyword evidence="2" id="KW-1185">Reference proteome</keyword>
<reference evidence="2" key="1">
    <citation type="journal article" date="2023" name="G3 (Bethesda)">
        <title>Genome assembly and association tests identify interacting loci associated with vigor, precocity, and sex in interspecific pistachio rootstocks.</title>
        <authorList>
            <person name="Palmer W."/>
            <person name="Jacygrad E."/>
            <person name="Sagayaradj S."/>
            <person name="Cavanaugh K."/>
            <person name="Han R."/>
            <person name="Bertier L."/>
            <person name="Beede B."/>
            <person name="Kafkas S."/>
            <person name="Golino D."/>
            <person name="Preece J."/>
            <person name="Michelmore R."/>
        </authorList>
    </citation>
    <scope>NUCLEOTIDE SEQUENCE [LARGE SCALE GENOMIC DNA]</scope>
</reference>
<accession>A0ACC0YC72</accession>
<comment type="caution">
    <text evidence="1">The sequence shown here is derived from an EMBL/GenBank/DDBJ whole genome shotgun (WGS) entry which is preliminary data.</text>
</comment>
<protein>
    <submittedName>
        <fullName evidence="1">Uncharacterized protein</fullName>
    </submittedName>
</protein>
<dbReference type="Proteomes" id="UP001163603">
    <property type="component" value="Chromosome 8"/>
</dbReference>
<sequence>MGTWKLKRAKVKRFIICSWSSVVAAVCMIT</sequence>
<evidence type="ECO:0000313" key="1">
    <source>
        <dbReference type="EMBL" id="KAJ0031928.1"/>
    </source>
</evidence>
<name>A0ACC0YC72_9ROSI</name>
<evidence type="ECO:0000313" key="2">
    <source>
        <dbReference type="Proteomes" id="UP001163603"/>
    </source>
</evidence>
<dbReference type="EMBL" id="CM047743">
    <property type="protein sequence ID" value="KAJ0031928.1"/>
    <property type="molecule type" value="Genomic_DNA"/>
</dbReference>
<proteinExistence type="predicted"/>
<organism evidence="1 2">
    <name type="scientific">Pistacia integerrima</name>
    <dbReference type="NCBI Taxonomy" id="434235"/>
    <lineage>
        <taxon>Eukaryota</taxon>
        <taxon>Viridiplantae</taxon>
        <taxon>Streptophyta</taxon>
        <taxon>Embryophyta</taxon>
        <taxon>Tracheophyta</taxon>
        <taxon>Spermatophyta</taxon>
        <taxon>Magnoliopsida</taxon>
        <taxon>eudicotyledons</taxon>
        <taxon>Gunneridae</taxon>
        <taxon>Pentapetalae</taxon>
        <taxon>rosids</taxon>
        <taxon>malvids</taxon>
        <taxon>Sapindales</taxon>
        <taxon>Anacardiaceae</taxon>
        <taxon>Pistacia</taxon>
    </lineage>
</organism>
<gene>
    <name evidence="1" type="ORF">Pint_14342</name>
</gene>